<evidence type="ECO:0000259" key="1">
    <source>
        <dbReference type="PROSITE" id="PS51834"/>
    </source>
</evidence>
<feature type="domain" description="UDENN FLCN/SMCR8-type" evidence="1">
    <location>
        <begin position="48"/>
        <end position="482"/>
    </location>
</feature>
<dbReference type="InterPro" id="IPR037521">
    <property type="entry name" value="FLCN/SMCR8_DENN"/>
</dbReference>
<dbReference type="InterPro" id="IPR044886">
    <property type="entry name" value="FLCN_DENN_C_sf"/>
</dbReference>
<accession>A0A336MZ16</accession>
<organism evidence="2">
    <name type="scientific">Culicoides sonorensis</name>
    <name type="common">Biting midge</name>
    <dbReference type="NCBI Taxonomy" id="179676"/>
    <lineage>
        <taxon>Eukaryota</taxon>
        <taxon>Metazoa</taxon>
        <taxon>Ecdysozoa</taxon>
        <taxon>Arthropoda</taxon>
        <taxon>Hexapoda</taxon>
        <taxon>Insecta</taxon>
        <taxon>Pterygota</taxon>
        <taxon>Neoptera</taxon>
        <taxon>Endopterygota</taxon>
        <taxon>Diptera</taxon>
        <taxon>Nematocera</taxon>
        <taxon>Chironomoidea</taxon>
        <taxon>Ceratopogonidae</taxon>
        <taxon>Ceratopogoninae</taxon>
        <taxon>Culicoides</taxon>
        <taxon>Monoculicoides</taxon>
    </lineage>
</organism>
<evidence type="ECO:0000313" key="2">
    <source>
        <dbReference type="EMBL" id="SSX34915.1"/>
    </source>
</evidence>
<dbReference type="PROSITE" id="PS51834">
    <property type="entry name" value="DENN_FLCN_SMCR8"/>
    <property type="match status" value="1"/>
</dbReference>
<dbReference type="AlphaFoldDB" id="A0A336MZ16"/>
<dbReference type="GO" id="GO:0005829">
    <property type="term" value="C:cytosol"/>
    <property type="evidence" value="ECO:0007669"/>
    <property type="project" value="TreeGrafter"/>
</dbReference>
<dbReference type="VEuPathDB" id="VectorBase:CSON008770"/>
<dbReference type="InterPro" id="IPR037520">
    <property type="entry name" value="Folliculin/SMCR8_longin"/>
</dbReference>
<name>A0A336MZ16_CULSO</name>
<dbReference type="Pfam" id="PF11704">
    <property type="entry name" value="Folliculin"/>
    <property type="match status" value="1"/>
</dbReference>
<dbReference type="GO" id="GO:0005096">
    <property type="term" value="F:GTPase activator activity"/>
    <property type="evidence" value="ECO:0007669"/>
    <property type="project" value="InterPro"/>
</dbReference>
<dbReference type="GO" id="GO:1904263">
    <property type="term" value="P:positive regulation of TORC1 signaling"/>
    <property type="evidence" value="ECO:0007669"/>
    <property type="project" value="TreeGrafter"/>
</dbReference>
<gene>
    <name evidence="2" type="primary">CSON008770</name>
</gene>
<protein>
    <submittedName>
        <fullName evidence="2">CSON008770 protein</fullName>
    </submittedName>
</protein>
<dbReference type="PANTHER" id="PTHR31441">
    <property type="entry name" value="FOLLICULIN FAMILY MEMBER"/>
    <property type="match status" value="1"/>
</dbReference>
<dbReference type="PANTHER" id="PTHR31441:SF2">
    <property type="entry name" value="FOLLICULIN"/>
    <property type="match status" value="1"/>
</dbReference>
<dbReference type="GO" id="GO:0000122">
    <property type="term" value="P:negative regulation of transcription by RNA polymerase II"/>
    <property type="evidence" value="ECO:0007669"/>
    <property type="project" value="TreeGrafter"/>
</dbReference>
<proteinExistence type="predicted"/>
<dbReference type="InterPro" id="IPR021713">
    <property type="entry name" value="Folliculin"/>
</dbReference>
<dbReference type="EMBL" id="UFQT01003365">
    <property type="protein sequence ID" value="SSX34915.1"/>
    <property type="molecule type" value="Genomic_DNA"/>
</dbReference>
<dbReference type="Gene3D" id="1.10.10.1730">
    <property type="entry name" value="Folliculin"/>
    <property type="match status" value="1"/>
</dbReference>
<reference evidence="2" key="1">
    <citation type="submission" date="2018-07" db="EMBL/GenBank/DDBJ databases">
        <authorList>
            <person name="Quirk P.G."/>
            <person name="Krulwich T.A."/>
        </authorList>
    </citation>
    <scope>NUCLEOTIDE SEQUENCE</scope>
</reference>
<sequence length="482" mass="54654">MNAVIALNHFCESHGPKVIFTTTTLRETNLNEITFKNVVFDRHNCPSCNSIGLETGFTSIDKETNTKFFSSQYPVLPDTVNVLRVAATRSLSCETSYNKNGGFVFFGDASGHVLSHTFHLADSNARGLFKLYSITILMKDKTFLLNTEPFLSKHLESISKELQQYADKVYEREQSECSQRATRLNAGKITSNTKRSLLDLTGEQHIYGYLHQNFAWLLWAGARYLSESITLGTPSPPPWLGKETEEGFTMVQLDKEDFLLNKMGKLTLTDDNIEGSEENRKSIGQVKEETDDDFPLICYCILTGVRIVIIGNPKRAHSYISAFKSLLPESLHHMVLMNANNLTDNHRIIHLHGKTCTDSQSGLIIELLNEDEMKLKINQVNLPSRLPSLVSKIVKAVNEQAFTESVLEKRIRVLVEEWKNKINCLQKMRQNQDTTKLKKVLGIQTHDQALLVLRPRARSNLRPRERTYGRVYECGTPGAFPK</sequence>